<proteinExistence type="inferred from homology"/>
<protein>
    <recommendedName>
        <fullName evidence="2">Antitoxin</fullName>
    </recommendedName>
</protein>
<comment type="similarity">
    <text evidence="1 2">Belongs to the phD/YefM antitoxin family.</text>
</comment>
<dbReference type="Pfam" id="PF02604">
    <property type="entry name" value="PhdYeFM_antitox"/>
    <property type="match status" value="1"/>
</dbReference>
<gene>
    <name evidence="3" type="ORF">E2B99_14245</name>
</gene>
<dbReference type="AlphaFoldDB" id="A0A4Y7X8C2"/>
<organism evidence="3 4">
    <name type="scientific">Alkanindiges illinoisensis</name>
    <dbReference type="NCBI Taxonomy" id="197183"/>
    <lineage>
        <taxon>Bacteria</taxon>
        <taxon>Pseudomonadati</taxon>
        <taxon>Pseudomonadota</taxon>
        <taxon>Gammaproteobacteria</taxon>
        <taxon>Moraxellales</taxon>
        <taxon>Moraxellaceae</taxon>
        <taxon>Alkanindiges</taxon>
    </lineage>
</organism>
<dbReference type="InterPro" id="IPR006442">
    <property type="entry name" value="Antitoxin_Phd/YefM"/>
</dbReference>
<evidence type="ECO:0000313" key="3">
    <source>
        <dbReference type="EMBL" id="TEU23054.1"/>
    </source>
</evidence>
<comment type="caution">
    <text evidence="3">The sequence shown here is derived from an EMBL/GenBank/DDBJ whole genome shotgun (WGS) entry which is preliminary data.</text>
</comment>
<reference evidence="3 4" key="1">
    <citation type="submission" date="2019-03" db="EMBL/GenBank/DDBJ databases">
        <title>Alkanindiges illinoisensis: a potential pathogenic isolated from ascites of a gastric cancer patient with abdominal metastasis.</title>
        <authorList>
            <person name="Hu X."/>
            <person name="Yang B."/>
            <person name="Yan X."/>
            <person name="Lin L."/>
            <person name="Zhao H."/>
            <person name="Zhou F."/>
            <person name="Su B."/>
            <person name="Chen J."/>
            <person name="Rui Y."/>
            <person name="Wang Q."/>
            <person name="Zheng L."/>
        </authorList>
    </citation>
    <scope>NUCLEOTIDE SEQUENCE [LARGE SCALE GENOMIC DNA]</scope>
    <source>
        <strain evidence="3 4">NFYY 23406</strain>
    </source>
</reference>
<dbReference type="InterPro" id="IPR036165">
    <property type="entry name" value="YefM-like_sf"/>
</dbReference>
<dbReference type="SUPFAM" id="SSF143120">
    <property type="entry name" value="YefM-like"/>
    <property type="match status" value="1"/>
</dbReference>
<accession>A0A4Y7X8C2</accession>
<sequence length="84" mass="9435">MDVIINIAEAKAHLSDLIQRACQGEEIIIAKNNQPLVQLVAHQPKSQIKFGLLENDTATQDLLNIMDIDVADDFYNNDIFPETK</sequence>
<dbReference type="STRING" id="1120977.GCA_000619845_00913"/>
<dbReference type="EMBL" id="SNTY01000088">
    <property type="protein sequence ID" value="TEU23054.1"/>
    <property type="molecule type" value="Genomic_DNA"/>
</dbReference>
<evidence type="ECO:0000256" key="2">
    <source>
        <dbReference type="RuleBase" id="RU362080"/>
    </source>
</evidence>
<keyword evidence="4" id="KW-1185">Reference proteome</keyword>
<comment type="function">
    <text evidence="2">Antitoxin component of a type II toxin-antitoxin (TA) system.</text>
</comment>
<dbReference type="Proteomes" id="UP000297834">
    <property type="component" value="Unassembled WGS sequence"/>
</dbReference>
<evidence type="ECO:0000313" key="4">
    <source>
        <dbReference type="Proteomes" id="UP000297834"/>
    </source>
</evidence>
<dbReference type="Gene3D" id="3.40.1620.10">
    <property type="entry name" value="YefM-like domain"/>
    <property type="match status" value="1"/>
</dbReference>
<dbReference type="OrthoDB" id="9800503at2"/>
<evidence type="ECO:0000256" key="1">
    <source>
        <dbReference type="ARBA" id="ARBA00009981"/>
    </source>
</evidence>
<name>A0A4Y7X8C2_9GAMM</name>
<dbReference type="NCBIfam" id="TIGR01552">
    <property type="entry name" value="phd_fam"/>
    <property type="match status" value="1"/>
</dbReference>